<keyword evidence="2 3" id="KW-0802">TPR repeat</keyword>
<dbReference type="EMBL" id="JABEZZ010000002">
    <property type="protein sequence ID" value="MBA0579911.1"/>
    <property type="molecule type" value="Genomic_DNA"/>
</dbReference>
<dbReference type="Pfam" id="PF07719">
    <property type="entry name" value="TPR_2"/>
    <property type="match status" value="1"/>
</dbReference>
<evidence type="ECO:0000256" key="3">
    <source>
        <dbReference type="PROSITE-ProRule" id="PRU00339"/>
    </source>
</evidence>
<dbReference type="Proteomes" id="UP000593578">
    <property type="component" value="Unassembled WGS sequence"/>
</dbReference>
<dbReference type="PANTHER" id="PTHR22904:SF523">
    <property type="entry name" value="STRESS-INDUCED-PHOSPHOPROTEIN 1"/>
    <property type="match status" value="1"/>
</dbReference>
<feature type="repeat" description="TPR" evidence="3">
    <location>
        <begin position="83"/>
        <end position="116"/>
    </location>
</feature>
<protein>
    <recommendedName>
        <fullName evidence="6">RNA-polymerase II-associated protein 3-like C-terminal domain-containing protein</fullName>
    </recommendedName>
</protein>
<dbReference type="SMART" id="SM00028">
    <property type="entry name" value="TPR"/>
    <property type="match status" value="3"/>
</dbReference>
<accession>A0A7J8NSD4</accession>
<name>A0A7J8NSD4_GOSRA</name>
<organism evidence="4 5">
    <name type="scientific">Gossypium raimondii</name>
    <name type="common">Peruvian cotton</name>
    <name type="synonym">Gossypium klotzschianum subsp. raimondii</name>
    <dbReference type="NCBI Taxonomy" id="29730"/>
    <lineage>
        <taxon>Eukaryota</taxon>
        <taxon>Viridiplantae</taxon>
        <taxon>Streptophyta</taxon>
        <taxon>Embryophyta</taxon>
        <taxon>Tracheophyta</taxon>
        <taxon>Spermatophyta</taxon>
        <taxon>Magnoliopsida</taxon>
        <taxon>eudicotyledons</taxon>
        <taxon>Gunneridae</taxon>
        <taxon>Pentapetalae</taxon>
        <taxon>rosids</taxon>
        <taxon>malvids</taxon>
        <taxon>Malvales</taxon>
        <taxon>Malvaceae</taxon>
        <taxon>Malvoideae</taxon>
        <taxon>Gossypium</taxon>
    </lineage>
</organism>
<evidence type="ECO:0000313" key="5">
    <source>
        <dbReference type="Proteomes" id="UP000593578"/>
    </source>
</evidence>
<dbReference type="FunFam" id="1.25.40.10:FF:000295">
    <property type="entry name" value="serine/threonine-protein phosphatase 5"/>
    <property type="match status" value="1"/>
</dbReference>
<dbReference type="InterPro" id="IPR013105">
    <property type="entry name" value="TPR_2"/>
</dbReference>
<proteinExistence type="predicted"/>
<keyword evidence="1" id="KW-0677">Repeat</keyword>
<evidence type="ECO:0000313" key="4">
    <source>
        <dbReference type="EMBL" id="MBA0579911.1"/>
    </source>
</evidence>
<evidence type="ECO:0000256" key="1">
    <source>
        <dbReference type="ARBA" id="ARBA00022737"/>
    </source>
</evidence>
<dbReference type="PANTHER" id="PTHR22904">
    <property type="entry name" value="TPR REPEAT CONTAINING PROTEIN"/>
    <property type="match status" value="1"/>
</dbReference>
<dbReference type="InterPro" id="IPR019734">
    <property type="entry name" value="TPR_rpt"/>
</dbReference>
<dbReference type="SUPFAM" id="SSF48452">
    <property type="entry name" value="TPR-like"/>
    <property type="match status" value="1"/>
</dbReference>
<evidence type="ECO:0008006" key="6">
    <source>
        <dbReference type="Google" id="ProtNLM"/>
    </source>
</evidence>
<dbReference type="Gene3D" id="1.25.40.10">
    <property type="entry name" value="Tetratricopeptide repeat domain"/>
    <property type="match status" value="1"/>
</dbReference>
<dbReference type="AlphaFoldDB" id="A0A7J8NSD4"/>
<dbReference type="GO" id="GO:0051879">
    <property type="term" value="F:Hsp90 protein binding"/>
    <property type="evidence" value="ECO:0007669"/>
    <property type="project" value="TreeGrafter"/>
</dbReference>
<evidence type="ECO:0000256" key="2">
    <source>
        <dbReference type="ARBA" id="ARBA00022803"/>
    </source>
</evidence>
<sequence>MAEAEVGSGEGKPQEMSLKDKGNEFFKAGNYLKAAALYTQAIKQDPSNPTLYSNRAAAFLNLVKLNKALADAETTITLKPQWEKGYFRKGCILEAMERYDDALAAFQIALQYNPQSAEVSRKIKRLSQLAKDKKRAQEVQNLRSNVDIAKCLETLKSEMVSSLSKSSEKYKSEDSWKEMFSFLVETMETAVKSWHETSKVDPRVYFLLDKEKSQADKYAPVVNIDKAFESPHTHSSCFSFLRQYAEDSFSRAACLVAPKSIIAYPQVWKGQGSRKWKHGQHDGFFVQFESPLLRKLWFISSSNEMGKTLCSPNIFAYFRDPEVLDIGAHEVFPRLFKEKLSSSS</sequence>
<feature type="repeat" description="TPR" evidence="3">
    <location>
        <begin position="15"/>
        <end position="48"/>
    </location>
</feature>
<gene>
    <name evidence="4" type="ORF">Gorai_022154</name>
</gene>
<dbReference type="Pfam" id="PF13414">
    <property type="entry name" value="TPR_11"/>
    <property type="match status" value="1"/>
</dbReference>
<dbReference type="PROSITE" id="PS50005">
    <property type="entry name" value="TPR"/>
    <property type="match status" value="2"/>
</dbReference>
<dbReference type="InterPro" id="IPR011990">
    <property type="entry name" value="TPR-like_helical_dom_sf"/>
</dbReference>
<reference evidence="4 5" key="1">
    <citation type="journal article" date="2019" name="Genome Biol. Evol.">
        <title>Insights into the evolution of the New World diploid cottons (Gossypium, subgenus Houzingenia) based on genome sequencing.</title>
        <authorList>
            <person name="Grover C.E."/>
            <person name="Arick M.A. 2nd"/>
            <person name="Thrash A."/>
            <person name="Conover J.L."/>
            <person name="Sanders W.S."/>
            <person name="Peterson D.G."/>
            <person name="Frelichowski J.E."/>
            <person name="Scheffler J.A."/>
            <person name="Scheffler B.E."/>
            <person name="Wendel J.F."/>
        </authorList>
    </citation>
    <scope>NUCLEOTIDE SEQUENCE [LARGE SCALE GENOMIC DNA]</scope>
    <source>
        <strain evidence="4">8</strain>
        <tissue evidence="4">Leaf</tissue>
    </source>
</reference>
<comment type="caution">
    <text evidence="4">The sequence shown here is derived from an EMBL/GenBank/DDBJ whole genome shotgun (WGS) entry which is preliminary data.</text>
</comment>